<proteinExistence type="predicted"/>
<dbReference type="AlphaFoldDB" id="A0A915J8X0"/>
<dbReference type="Proteomes" id="UP000887565">
    <property type="component" value="Unplaced"/>
</dbReference>
<evidence type="ECO:0000313" key="2">
    <source>
        <dbReference type="WBParaSite" id="nRc.2.0.1.t22602-RA"/>
    </source>
</evidence>
<sequence>MNKFGDSPNSNLYKHSRTDHFGVNIQGKLFGHWEVTTVSQQVEIIQIDLKYWVARRLED</sequence>
<name>A0A915J8X0_ROMCU</name>
<keyword evidence="1" id="KW-1185">Reference proteome</keyword>
<protein>
    <submittedName>
        <fullName evidence="2">Uncharacterized protein</fullName>
    </submittedName>
</protein>
<organism evidence="1 2">
    <name type="scientific">Romanomermis culicivorax</name>
    <name type="common">Nematode worm</name>
    <dbReference type="NCBI Taxonomy" id="13658"/>
    <lineage>
        <taxon>Eukaryota</taxon>
        <taxon>Metazoa</taxon>
        <taxon>Ecdysozoa</taxon>
        <taxon>Nematoda</taxon>
        <taxon>Enoplea</taxon>
        <taxon>Dorylaimia</taxon>
        <taxon>Mermithida</taxon>
        <taxon>Mermithoidea</taxon>
        <taxon>Mermithidae</taxon>
        <taxon>Romanomermis</taxon>
    </lineage>
</organism>
<accession>A0A915J8X0</accession>
<evidence type="ECO:0000313" key="1">
    <source>
        <dbReference type="Proteomes" id="UP000887565"/>
    </source>
</evidence>
<dbReference type="WBParaSite" id="nRc.2.0.1.t22602-RA">
    <property type="protein sequence ID" value="nRc.2.0.1.t22602-RA"/>
    <property type="gene ID" value="nRc.2.0.1.g22602"/>
</dbReference>
<reference evidence="2" key="1">
    <citation type="submission" date="2022-11" db="UniProtKB">
        <authorList>
            <consortium name="WormBaseParasite"/>
        </authorList>
    </citation>
    <scope>IDENTIFICATION</scope>
</reference>